<dbReference type="CDD" id="cd14798">
    <property type="entry name" value="RX-CC_like"/>
    <property type="match status" value="1"/>
</dbReference>
<name>A0A4S4CXA5_CAMSN</name>
<evidence type="ECO:0000313" key="11">
    <source>
        <dbReference type="EMBL" id="THF94033.1"/>
    </source>
</evidence>
<evidence type="ECO:0000259" key="7">
    <source>
        <dbReference type="Pfam" id="PF00931"/>
    </source>
</evidence>
<dbReference type="GO" id="GO:0051607">
    <property type="term" value="P:defense response to virus"/>
    <property type="evidence" value="ECO:0007669"/>
    <property type="project" value="UniProtKB-ARBA"/>
</dbReference>
<dbReference type="InterPro" id="IPR042197">
    <property type="entry name" value="Apaf_helical"/>
</dbReference>
<evidence type="ECO:0000313" key="12">
    <source>
        <dbReference type="Proteomes" id="UP000306102"/>
    </source>
</evidence>
<dbReference type="Gene3D" id="3.80.10.10">
    <property type="entry name" value="Ribonuclease Inhibitor"/>
    <property type="match status" value="1"/>
</dbReference>
<dbReference type="InterPro" id="IPR036388">
    <property type="entry name" value="WH-like_DNA-bd_sf"/>
</dbReference>
<dbReference type="SMART" id="SM00369">
    <property type="entry name" value="LRR_TYP"/>
    <property type="match status" value="4"/>
</dbReference>
<evidence type="ECO:0000256" key="6">
    <source>
        <dbReference type="ARBA" id="ARBA00022840"/>
    </source>
</evidence>
<dbReference type="Pfam" id="PF00931">
    <property type="entry name" value="NB-ARC"/>
    <property type="match status" value="1"/>
</dbReference>
<dbReference type="PANTHER" id="PTHR23155:SF1205">
    <property type="entry name" value="DISEASE RESISTANCE PROTEIN RPM1"/>
    <property type="match status" value="1"/>
</dbReference>
<dbReference type="InterPro" id="IPR027417">
    <property type="entry name" value="P-loop_NTPase"/>
</dbReference>
<dbReference type="AlphaFoldDB" id="A0A4S4CXA5"/>
<dbReference type="InterPro" id="IPR002182">
    <property type="entry name" value="NB-ARC"/>
</dbReference>
<dbReference type="InterPro" id="IPR055414">
    <property type="entry name" value="LRR_R13L4/SHOC2-like"/>
</dbReference>
<dbReference type="Gene3D" id="1.10.8.430">
    <property type="entry name" value="Helical domain of apoptotic protease-activating factors"/>
    <property type="match status" value="1"/>
</dbReference>
<dbReference type="PANTHER" id="PTHR23155">
    <property type="entry name" value="DISEASE RESISTANCE PROTEIN RP"/>
    <property type="match status" value="1"/>
</dbReference>
<comment type="caution">
    <text evidence="11">The sequence shown here is derived from an EMBL/GenBank/DDBJ whole genome shotgun (WGS) entry which is preliminary data.</text>
</comment>
<dbReference type="Gene3D" id="3.40.50.300">
    <property type="entry name" value="P-loop containing nucleotide triphosphate hydrolases"/>
    <property type="match status" value="1"/>
</dbReference>
<dbReference type="Pfam" id="PF23598">
    <property type="entry name" value="LRR_14"/>
    <property type="match status" value="1"/>
</dbReference>
<dbReference type="Pfam" id="PF23559">
    <property type="entry name" value="WHD_DRP"/>
    <property type="match status" value="1"/>
</dbReference>
<dbReference type="FunFam" id="3.40.50.300:FF:001091">
    <property type="entry name" value="Probable disease resistance protein At1g61300"/>
    <property type="match status" value="1"/>
</dbReference>
<dbReference type="InterPro" id="IPR041118">
    <property type="entry name" value="Rx_N"/>
</dbReference>
<protein>
    <recommendedName>
        <fullName evidence="13">Disease resistance protein RPM1-like</fullName>
    </recommendedName>
</protein>
<dbReference type="InterPro" id="IPR044974">
    <property type="entry name" value="Disease_R_plants"/>
</dbReference>
<evidence type="ECO:0000256" key="3">
    <source>
        <dbReference type="ARBA" id="ARBA00022737"/>
    </source>
</evidence>
<dbReference type="GO" id="GO:0005524">
    <property type="term" value="F:ATP binding"/>
    <property type="evidence" value="ECO:0007669"/>
    <property type="project" value="UniProtKB-KW"/>
</dbReference>
<accession>A0A4S4CXA5</accession>
<evidence type="ECO:0000256" key="5">
    <source>
        <dbReference type="ARBA" id="ARBA00022821"/>
    </source>
</evidence>
<sequence>MAESAVLHLLATFAPFLQEEVNLLTGGVREEIEYIRDEFARMTAFLRVADSMEENDAELKVWVKQVREAAYDTRDVLDIFMLCFRHHGNGFGRFLRKFSCFIMTLKARRRIAFQVQRIKSKVINISNGHQRYKDKYGILEQSSRSTWYDCRGDALLLEEAELVGIDKPKSLLIQWLMQGDPRLKMLSVVGTGGLGKTTLIKKVFDDAIVKHNFQNHAWITVSESFKIEDLLKGMIQQLFEEVKQPVPQGVENMDTNSLKGIINAFLQQNRYVLVFDDVWDIHAWQSFRYAFPNGNCGSRVMMTTRNEDLAYFAANGYHGNVYNLRPLLPEESWILFCRKTFQGNPCPSHLEGLSRGILKRCEGLPLAIVAISGLLSIKDKTSVDEWERIYRSLGVELGGNGKLQSMNKVLLLSYVDLPYYLKLCFLYLSIFPEDCFIDRGRLIRLWAAEGFIEMKEEMTAEEIAECYLNELISRSLIQVAEIRTNGRVKSYRIHDLWREIIVSKSKEQNMVTIASERGRTWPEKVRRLSIHKHLQDIQQSKCFTQLRSLLIFDATYSLSKLSMLASSNGGLRLLTVLDLKGTPLETFPNEVVKLLHLRYLSLRKTNVKIIPKSIGKLQNLETLDLNDTYVTELPDEILNLQRLRHLLLYRIEKEDTYFSFHYSFGFKGPVKIGSLLSLQKLSSIEVNHGNSGGTILEEVGKLTQLRRLHILKLRSEDGRALCSSLEKLNNLRSLGVKATEEDEIIDLDSLSLPPRLLRTLYLEGCLQRLPHWIPSLHNLVRVCLRWSKLRDIDPPQSFQGLPNLVELELDQAYEGEGLCFQSGGFQRLKRLSIYRLKGLRWVSVEAGSMPHLEELYIGNCKLVDELPFGIEHLTSLQYLNLVDMSDGLISNLYRDLQVEEDYWKIAHIPNVWIGESTHGFWRGHYLF</sequence>
<feature type="domain" description="Disease resistance protein winged helix" evidence="9">
    <location>
        <begin position="430"/>
        <end position="501"/>
    </location>
</feature>
<dbReference type="GO" id="GO:0043531">
    <property type="term" value="F:ADP binding"/>
    <property type="evidence" value="ECO:0007669"/>
    <property type="project" value="InterPro"/>
</dbReference>
<comment type="similarity">
    <text evidence="1">Belongs to the disease resistance NB-LRR family.</text>
</comment>
<evidence type="ECO:0000256" key="2">
    <source>
        <dbReference type="ARBA" id="ARBA00022614"/>
    </source>
</evidence>
<keyword evidence="5" id="KW-0611">Plant defense</keyword>
<dbReference type="InterPro" id="IPR032675">
    <property type="entry name" value="LRR_dom_sf"/>
</dbReference>
<keyword evidence="3" id="KW-0677">Repeat</keyword>
<dbReference type="InterPro" id="IPR003591">
    <property type="entry name" value="Leu-rich_rpt_typical-subtyp"/>
</dbReference>
<dbReference type="SUPFAM" id="SSF52058">
    <property type="entry name" value="L domain-like"/>
    <property type="match status" value="1"/>
</dbReference>
<dbReference type="Proteomes" id="UP000306102">
    <property type="component" value="Unassembled WGS sequence"/>
</dbReference>
<dbReference type="EMBL" id="SDRB02013807">
    <property type="protein sequence ID" value="THF94033.1"/>
    <property type="molecule type" value="Genomic_DNA"/>
</dbReference>
<evidence type="ECO:0000259" key="8">
    <source>
        <dbReference type="Pfam" id="PF18052"/>
    </source>
</evidence>
<dbReference type="Gene3D" id="1.10.10.10">
    <property type="entry name" value="Winged helix-like DNA-binding domain superfamily/Winged helix DNA-binding domain"/>
    <property type="match status" value="1"/>
</dbReference>
<feature type="domain" description="Disease resistance R13L4/SHOC-2-like LRR" evidence="10">
    <location>
        <begin position="545"/>
        <end position="881"/>
    </location>
</feature>
<evidence type="ECO:0000259" key="10">
    <source>
        <dbReference type="Pfam" id="PF23598"/>
    </source>
</evidence>
<feature type="domain" description="NB-ARC" evidence="7">
    <location>
        <begin position="168"/>
        <end position="344"/>
    </location>
</feature>
<keyword evidence="6" id="KW-0067">ATP-binding</keyword>
<dbReference type="FunFam" id="1.10.10.10:FF:000322">
    <property type="entry name" value="Probable disease resistance protein At1g63360"/>
    <property type="match status" value="1"/>
</dbReference>
<dbReference type="InterPro" id="IPR058922">
    <property type="entry name" value="WHD_DRP"/>
</dbReference>
<evidence type="ECO:0000256" key="4">
    <source>
        <dbReference type="ARBA" id="ARBA00022741"/>
    </source>
</evidence>
<evidence type="ECO:0000259" key="9">
    <source>
        <dbReference type="Pfam" id="PF23559"/>
    </source>
</evidence>
<proteinExistence type="inferred from homology"/>
<dbReference type="Pfam" id="PF18052">
    <property type="entry name" value="Rx_N"/>
    <property type="match status" value="1"/>
</dbReference>
<keyword evidence="2" id="KW-0433">Leucine-rich repeat</keyword>
<dbReference type="InterPro" id="IPR038005">
    <property type="entry name" value="RX-like_CC"/>
</dbReference>
<evidence type="ECO:0000256" key="1">
    <source>
        <dbReference type="ARBA" id="ARBA00008894"/>
    </source>
</evidence>
<evidence type="ECO:0008006" key="13">
    <source>
        <dbReference type="Google" id="ProtNLM"/>
    </source>
</evidence>
<keyword evidence="12" id="KW-1185">Reference proteome</keyword>
<dbReference type="SUPFAM" id="SSF52540">
    <property type="entry name" value="P-loop containing nucleoside triphosphate hydrolases"/>
    <property type="match status" value="1"/>
</dbReference>
<feature type="domain" description="Disease resistance N-terminal" evidence="8">
    <location>
        <begin position="7"/>
        <end position="88"/>
    </location>
</feature>
<keyword evidence="4" id="KW-0547">Nucleotide-binding</keyword>
<gene>
    <name evidence="11" type="ORF">TEA_020442</name>
</gene>
<dbReference type="PRINTS" id="PR00364">
    <property type="entry name" value="DISEASERSIST"/>
</dbReference>
<organism evidence="11 12">
    <name type="scientific">Camellia sinensis var. sinensis</name>
    <name type="common">China tea</name>
    <dbReference type="NCBI Taxonomy" id="542762"/>
    <lineage>
        <taxon>Eukaryota</taxon>
        <taxon>Viridiplantae</taxon>
        <taxon>Streptophyta</taxon>
        <taxon>Embryophyta</taxon>
        <taxon>Tracheophyta</taxon>
        <taxon>Spermatophyta</taxon>
        <taxon>Magnoliopsida</taxon>
        <taxon>eudicotyledons</taxon>
        <taxon>Gunneridae</taxon>
        <taxon>Pentapetalae</taxon>
        <taxon>asterids</taxon>
        <taxon>Ericales</taxon>
        <taxon>Theaceae</taxon>
        <taxon>Camellia</taxon>
    </lineage>
</organism>
<reference evidence="11 12" key="1">
    <citation type="journal article" date="2018" name="Proc. Natl. Acad. Sci. U.S.A.">
        <title>Draft genome sequence of Camellia sinensis var. sinensis provides insights into the evolution of the tea genome and tea quality.</title>
        <authorList>
            <person name="Wei C."/>
            <person name="Yang H."/>
            <person name="Wang S."/>
            <person name="Zhao J."/>
            <person name="Liu C."/>
            <person name="Gao L."/>
            <person name="Xia E."/>
            <person name="Lu Y."/>
            <person name="Tai Y."/>
            <person name="She G."/>
            <person name="Sun J."/>
            <person name="Cao H."/>
            <person name="Tong W."/>
            <person name="Gao Q."/>
            <person name="Li Y."/>
            <person name="Deng W."/>
            <person name="Jiang X."/>
            <person name="Wang W."/>
            <person name="Chen Q."/>
            <person name="Zhang S."/>
            <person name="Li H."/>
            <person name="Wu J."/>
            <person name="Wang P."/>
            <person name="Li P."/>
            <person name="Shi C."/>
            <person name="Zheng F."/>
            <person name="Jian J."/>
            <person name="Huang B."/>
            <person name="Shan D."/>
            <person name="Shi M."/>
            <person name="Fang C."/>
            <person name="Yue Y."/>
            <person name="Li F."/>
            <person name="Li D."/>
            <person name="Wei S."/>
            <person name="Han B."/>
            <person name="Jiang C."/>
            <person name="Yin Y."/>
            <person name="Xia T."/>
            <person name="Zhang Z."/>
            <person name="Bennetzen J.L."/>
            <person name="Zhao S."/>
            <person name="Wan X."/>
        </authorList>
    </citation>
    <scope>NUCLEOTIDE SEQUENCE [LARGE SCALE GENOMIC DNA]</scope>
    <source>
        <strain evidence="12">cv. Shuchazao</strain>
        <tissue evidence="11">Leaf</tissue>
    </source>
</reference>
<dbReference type="Gene3D" id="1.20.5.4130">
    <property type="match status" value="1"/>
</dbReference>
<dbReference type="GO" id="GO:0098542">
    <property type="term" value="P:defense response to other organism"/>
    <property type="evidence" value="ECO:0007669"/>
    <property type="project" value="TreeGrafter"/>
</dbReference>